<dbReference type="AlphaFoldDB" id="A0AAE0HBR6"/>
<accession>A0AAE0HBR6</accession>
<dbReference type="RefSeq" id="XP_062657162.1">
    <property type="nucleotide sequence ID" value="XM_062807684.1"/>
</dbReference>
<comment type="caution">
    <text evidence="1">The sequence shown here is derived from an EMBL/GenBank/DDBJ whole genome shotgun (WGS) entry which is preliminary data.</text>
</comment>
<sequence>MDPLFIAAHAAALRASCDETIGFTSVVLSAGTPDQDSVLSGLGYDLQFVGPVLTEMQMTWAANGSAMMVHPAAGFGMWPSVQKNLESARASFQSIKTQLEPVLGSVGKSSGFLGRNKAAWKLGMRIRTLAIYRERLRAHHLAFKVSVSMMRM</sequence>
<reference evidence="1" key="2">
    <citation type="submission" date="2023-06" db="EMBL/GenBank/DDBJ databases">
        <authorList>
            <consortium name="Lawrence Berkeley National Laboratory"/>
            <person name="Haridas S."/>
            <person name="Hensen N."/>
            <person name="Bonometti L."/>
            <person name="Westerberg I."/>
            <person name="Brannstrom I.O."/>
            <person name="Guillou S."/>
            <person name="Cros-Aarteil S."/>
            <person name="Calhoun S."/>
            <person name="Kuo A."/>
            <person name="Mondo S."/>
            <person name="Pangilinan J."/>
            <person name="Riley R."/>
            <person name="Labutti K."/>
            <person name="Andreopoulos B."/>
            <person name="Lipzen A."/>
            <person name="Chen C."/>
            <person name="Yanf M."/>
            <person name="Daum C."/>
            <person name="Ng V."/>
            <person name="Clum A."/>
            <person name="Steindorff A."/>
            <person name="Ohm R."/>
            <person name="Martin F."/>
            <person name="Silar P."/>
            <person name="Natvig D."/>
            <person name="Lalanne C."/>
            <person name="Gautier V."/>
            <person name="Ament-Velasquez S.L."/>
            <person name="Kruys A."/>
            <person name="Hutchinson M.I."/>
            <person name="Powell A.J."/>
            <person name="Barry K."/>
            <person name="Miller A.N."/>
            <person name="Grigoriev I.V."/>
            <person name="Debuchy R."/>
            <person name="Gladieux P."/>
            <person name="Thoren M.H."/>
            <person name="Johannesson H."/>
        </authorList>
    </citation>
    <scope>NUCLEOTIDE SEQUENCE</scope>
    <source>
        <strain evidence="1">CBS 168.71</strain>
    </source>
</reference>
<name>A0AAE0HBR6_9PEZI</name>
<dbReference type="GeneID" id="87844632"/>
<reference evidence="1" key="1">
    <citation type="journal article" date="2023" name="Mol. Phylogenet. Evol.">
        <title>Genome-scale phylogeny and comparative genomics of the fungal order Sordariales.</title>
        <authorList>
            <person name="Hensen N."/>
            <person name="Bonometti L."/>
            <person name="Westerberg I."/>
            <person name="Brannstrom I.O."/>
            <person name="Guillou S."/>
            <person name="Cros-Aarteil S."/>
            <person name="Calhoun S."/>
            <person name="Haridas S."/>
            <person name="Kuo A."/>
            <person name="Mondo S."/>
            <person name="Pangilinan J."/>
            <person name="Riley R."/>
            <person name="LaButti K."/>
            <person name="Andreopoulos B."/>
            <person name="Lipzen A."/>
            <person name="Chen C."/>
            <person name="Yan M."/>
            <person name="Daum C."/>
            <person name="Ng V."/>
            <person name="Clum A."/>
            <person name="Steindorff A."/>
            <person name="Ohm R.A."/>
            <person name="Martin F."/>
            <person name="Silar P."/>
            <person name="Natvig D.O."/>
            <person name="Lalanne C."/>
            <person name="Gautier V."/>
            <person name="Ament-Velasquez S.L."/>
            <person name="Kruys A."/>
            <person name="Hutchinson M.I."/>
            <person name="Powell A.J."/>
            <person name="Barry K."/>
            <person name="Miller A.N."/>
            <person name="Grigoriev I.V."/>
            <person name="Debuchy R."/>
            <person name="Gladieux P."/>
            <person name="Hiltunen Thoren M."/>
            <person name="Johannesson H."/>
        </authorList>
    </citation>
    <scope>NUCLEOTIDE SEQUENCE</scope>
    <source>
        <strain evidence="1">CBS 168.71</strain>
    </source>
</reference>
<gene>
    <name evidence="1" type="ORF">B0H64DRAFT_466218</name>
</gene>
<dbReference type="Proteomes" id="UP001278766">
    <property type="component" value="Unassembled WGS sequence"/>
</dbReference>
<evidence type="ECO:0000313" key="1">
    <source>
        <dbReference type="EMBL" id="KAK3293648.1"/>
    </source>
</evidence>
<evidence type="ECO:0000313" key="2">
    <source>
        <dbReference type="Proteomes" id="UP001278766"/>
    </source>
</evidence>
<organism evidence="1 2">
    <name type="scientific">Chaetomium fimeti</name>
    <dbReference type="NCBI Taxonomy" id="1854472"/>
    <lineage>
        <taxon>Eukaryota</taxon>
        <taxon>Fungi</taxon>
        <taxon>Dikarya</taxon>
        <taxon>Ascomycota</taxon>
        <taxon>Pezizomycotina</taxon>
        <taxon>Sordariomycetes</taxon>
        <taxon>Sordariomycetidae</taxon>
        <taxon>Sordariales</taxon>
        <taxon>Chaetomiaceae</taxon>
        <taxon>Chaetomium</taxon>
    </lineage>
</organism>
<proteinExistence type="predicted"/>
<protein>
    <submittedName>
        <fullName evidence="1">Uncharacterized protein</fullName>
    </submittedName>
</protein>
<keyword evidence="2" id="KW-1185">Reference proteome</keyword>
<dbReference type="EMBL" id="JAUEPN010000006">
    <property type="protein sequence ID" value="KAK3293648.1"/>
    <property type="molecule type" value="Genomic_DNA"/>
</dbReference>